<dbReference type="Pfam" id="PF07568">
    <property type="entry name" value="HisKA_2"/>
    <property type="match status" value="1"/>
</dbReference>
<evidence type="ECO:0000313" key="11">
    <source>
        <dbReference type="Proteomes" id="UP000251402"/>
    </source>
</evidence>
<dbReference type="Pfam" id="PF02518">
    <property type="entry name" value="HATPase_c"/>
    <property type="match status" value="1"/>
</dbReference>
<keyword evidence="11" id="KW-1185">Reference proteome</keyword>
<feature type="transmembrane region" description="Helical" evidence="8">
    <location>
        <begin position="150"/>
        <end position="169"/>
    </location>
</feature>
<sequence>MRTFITIIFLLLFGITGMAQKCHSCLLADSEAEKNQSAGNFYLLKKQYGTAKSYLLKALKQYETGGNAKNIRDVTLLLFRVDSATGNYQSAISYLRRSDAIKDSMFNSVKNRQINALQIAYATEQKNKYIKELKNSARVRQLNLAHASSVRIRTVIGSVLLLLIVVLIYRQWAATKRNNELIDRKNEMLQYLIREKEWLLKEVHDRVKNNLHTVVCLLESQAKYLENDALQAVESCQHRIFAMSLIHQKLYKTDHVKTIDMAEYIPELINNLEESFGVEGFVNFKFNIDPVALDISYAIPLALIINEAVTNAIKYAFPGYKSGEVQVMLIDDNGRIKLQIWDNGIGLADDPFSKDYNSLGMELMKGLSAEINAAIKFENLGGTRISITFIPALPV</sequence>
<reference evidence="10" key="1">
    <citation type="submission" date="2019-08" db="EMBL/GenBank/DDBJ databases">
        <title>Comparative genome analysis confer to the adaptation heavy metal polluted environment.</title>
        <authorList>
            <person name="Li Y."/>
        </authorList>
    </citation>
    <scope>NUCLEOTIDE SEQUENCE [LARGE SCALE GENOMIC DNA]</scope>
    <source>
        <strain evidence="10">P1</strain>
    </source>
</reference>
<protein>
    <recommendedName>
        <fullName evidence="2">histidine kinase</fullName>
        <ecNumber evidence="2">2.7.13.3</ecNumber>
    </recommendedName>
</protein>
<name>A0A5C1I0I1_9SPHI</name>
<dbReference type="PANTHER" id="PTHR41523:SF8">
    <property type="entry name" value="ETHYLENE RESPONSE SENSOR PROTEIN"/>
    <property type="match status" value="1"/>
</dbReference>
<dbReference type="Gene3D" id="1.25.40.10">
    <property type="entry name" value="Tetratricopeptide repeat domain"/>
    <property type="match status" value="1"/>
</dbReference>
<keyword evidence="7" id="KW-0067">ATP-binding</keyword>
<dbReference type="PANTHER" id="PTHR41523">
    <property type="entry name" value="TWO-COMPONENT SYSTEM SENSOR PROTEIN"/>
    <property type="match status" value="1"/>
</dbReference>
<dbReference type="Proteomes" id="UP000251402">
    <property type="component" value="Chromosome"/>
</dbReference>
<feature type="domain" description="Histidine kinase" evidence="9">
    <location>
        <begin position="301"/>
        <end position="395"/>
    </location>
</feature>
<accession>A0A5C1I0I1</accession>
<evidence type="ECO:0000256" key="7">
    <source>
        <dbReference type="ARBA" id="ARBA00022840"/>
    </source>
</evidence>
<evidence type="ECO:0000256" key="5">
    <source>
        <dbReference type="ARBA" id="ARBA00022741"/>
    </source>
</evidence>
<evidence type="ECO:0000256" key="4">
    <source>
        <dbReference type="ARBA" id="ARBA00022679"/>
    </source>
</evidence>
<evidence type="ECO:0000256" key="1">
    <source>
        <dbReference type="ARBA" id="ARBA00000085"/>
    </source>
</evidence>
<gene>
    <name evidence="10" type="ORF">DEO27_017100</name>
</gene>
<dbReference type="GO" id="GO:0004673">
    <property type="term" value="F:protein histidine kinase activity"/>
    <property type="evidence" value="ECO:0007669"/>
    <property type="project" value="UniProtKB-EC"/>
</dbReference>
<comment type="catalytic activity">
    <reaction evidence="1">
        <text>ATP + protein L-histidine = ADP + protein N-phospho-L-histidine.</text>
        <dbReference type="EC" id="2.7.13.3"/>
    </reaction>
</comment>
<dbReference type="SUPFAM" id="SSF55874">
    <property type="entry name" value="ATPase domain of HSP90 chaperone/DNA topoisomerase II/histidine kinase"/>
    <property type="match status" value="1"/>
</dbReference>
<dbReference type="OrthoDB" id="1523170at2"/>
<dbReference type="RefSeq" id="WP_112567707.1">
    <property type="nucleotide sequence ID" value="NZ_CP043450.1"/>
</dbReference>
<dbReference type="GO" id="GO:0005524">
    <property type="term" value="F:ATP binding"/>
    <property type="evidence" value="ECO:0007669"/>
    <property type="project" value="UniProtKB-KW"/>
</dbReference>
<keyword evidence="3" id="KW-0597">Phosphoprotein</keyword>
<proteinExistence type="predicted"/>
<dbReference type="AlphaFoldDB" id="A0A5C1I0I1"/>
<organism evidence="10 11">
    <name type="scientific">Mucilaginibacter rubeus</name>
    <dbReference type="NCBI Taxonomy" id="2027860"/>
    <lineage>
        <taxon>Bacteria</taxon>
        <taxon>Pseudomonadati</taxon>
        <taxon>Bacteroidota</taxon>
        <taxon>Sphingobacteriia</taxon>
        <taxon>Sphingobacteriales</taxon>
        <taxon>Sphingobacteriaceae</taxon>
        <taxon>Mucilaginibacter</taxon>
    </lineage>
</organism>
<keyword evidence="5" id="KW-0547">Nucleotide-binding</keyword>
<dbReference type="Gene3D" id="3.30.450.20">
    <property type="entry name" value="PAS domain"/>
    <property type="match status" value="1"/>
</dbReference>
<dbReference type="InterPro" id="IPR011990">
    <property type="entry name" value="TPR-like_helical_dom_sf"/>
</dbReference>
<dbReference type="InterPro" id="IPR036890">
    <property type="entry name" value="HATPase_C_sf"/>
</dbReference>
<keyword evidence="8" id="KW-0812">Transmembrane</keyword>
<evidence type="ECO:0000256" key="6">
    <source>
        <dbReference type="ARBA" id="ARBA00022777"/>
    </source>
</evidence>
<dbReference type="SMART" id="SM00387">
    <property type="entry name" value="HATPase_c"/>
    <property type="match status" value="1"/>
</dbReference>
<evidence type="ECO:0000256" key="3">
    <source>
        <dbReference type="ARBA" id="ARBA00022553"/>
    </source>
</evidence>
<dbReference type="InterPro" id="IPR003594">
    <property type="entry name" value="HATPase_dom"/>
</dbReference>
<keyword evidence="8" id="KW-0472">Membrane</keyword>
<dbReference type="InterPro" id="IPR011495">
    <property type="entry name" value="Sig_transdc_His_kin_sub2_dim/P"/>
</dbReference>
<dbReference type="KEGG" id="mrub:DEO27_017100"/>
<dbReference type="EC" id="2.7.13.3" evidence="2"/>
<dbReference type="EMBL" id="CP043450">
    <property type="protein sequence ID" value="QEM11672.1"/>
    <property type="molecule type" value="Genomic_DNA"/>
</dbReference>
<evidence type="ECO:0000259" key="9">
    <source>
        <dbReference type="PROSITE" id="PS50109"/>
    </source>
</evidence>
<evidence type="ECO:0000256" key="2">
    <source>
        <dbReference type="ARBA" id="ARBA00012438"/>
    </source>
</evidence>
<dbReference type="Gene3D" id="3.30.565.10">
    <property type="entry name" value="Histidine kinase-like ATPase, C-terminal domain"/>
    <property type="match status" value="1"/>
</dbReference>
<evidence type="ECO:0000313" key="10">
    <source>
        <dbReference type="EMBL" id="QEM11672.1"/>
    </source>
</evidence>
<dbReference type="InterPro" id="IPR005467">
    <property type="entry name" value="His_kinase_dom"/>
</dbReference>
<keyword evidence="8" id="KW-1133">Transmembrane helix</keyword>
<evidence type="ECO:0000256" key="8">
    <source>
        <dbReference type="SAM" id="Phobius"/>
    </source>
</evidence>
<keyword evidence="6 10" id="KW-0418">Kinase</keyword>
<keyword evidence="4" id="KW-0808">Transferase</keyword>
<dbReference type="PROSITE" id="PS50109">
    <property type="entry name" value="HIS_KIN"/>
    <property type="match status" value="1"/>
</dbReference>